<keyword evidence="7" id="KW-1185">Reference proteome</keyword>
<evidence type="ECO:0000256" key="3">
    <source>
        <dbReference type="ARBA" id="ARBA00022989"/>
    </source>
</evidence>
<feature type="transmembrane region" description="Helical" evidence="5">
    <location>
        <begin position="132"/>
        <end position="153"/>
    </location>
</feature>
<keyword evidence="2 5" id="KW-0812">Transmembrane</keyword>
<organism evidence="7 8">
    <name type="scientific">Panagrolaimus superbus</name>
    <dbReference type="NCBI Taxonomy" id="310955"/>
    <lineage>
        <taxon>Eukaryota</taxon>
        <taxon>Metazoa</taxon>
        <taxon>Ecdysozoa</taxon>
        <taxon>Nematoda</taxon>
        <taxon>Chromadorea</taxon>
        <taxon>Rhabditida</taxon>
        <taxon>Tylenchina</taxon>
        <taxon>Panagrolaimomorpha</taxon>
        <taxon>Panagrolaimoidea</taxon>
        <taxon>Panagrolaimidae</taxon>
        <taxon>Panagrolaimus</taxon>
    </lineage>
</organism>
<keyword evidence="3 5" id="KW-1133">Transmembrane helix</keyword>
<evidence type="ECO:0000256" key="2">
    <source>
        <dbReference type="ARBA" id="ARBA00022692"/>
    </source>
</evidence>
<dbReference type="PANTHER" id="PTHR11662:SF399">
    <property type="entry name" value="FI19708P1-RELATED"/>
    <property type="match status" value="1"/>
</dbReference>
<accession>A0A914YQV1</accession>
<dbReference type="AlphaFoldDB" id="A0A914YQV1"/>
<dbReference type="InterPro" id="IPR020846">
    <property type="entry name" value="MFS_dom"/>
</dbReference>
<dbReference type="PROSITE" id="PS50850">
    <property type="entry name" value="MFS"/>
    <property type="match status" value="1"/>
</dbReference>
<dbReference type="Gene3D" id="1.20.1250.20">
    <property type="entry name" value="MFS general substrate transporter like domains"/>
    <property type="match status" value="1"/>
</dbReference>
<evidence type="ECO:0000256" key="1">
    <source>
        <dbReference type="ARBA" id="ARBA00004141"/>
    </source>
</evidence>
<feature type="transmembrane region" description="Helical" evidence="5">
    <location>
        <begin position="165"/>
        <end position="184"/>
    </location>
</feature>
<dbReference type="Proteomes" id="UP000887577">
    <property type="component" value="Unplaced"/>
</dbReference>
<dbReference type="InterPro" id="IPR050382">
    <property type="entry name" value="MFS_Na/Anion_cotransporter"/>
</dbReference>
<name>A0A914YQV1_9BILA</name>
<dbReference type="GO" id="GO:0006820">
    <property type="term" value="P:monoatomic anion transport"/>
    <property type="evidence" value="ECO:0007669"/>
    <property type="project" value="TreeGrafter"/>
</dbReference>
<protein>
    <submittedName>
        <fullName evidence="8">Major facilitator superfamily (MFS) profile domain-containing protein</fullName>
    </submittedName>
</protein>
<dbReference type="WBParaSite" id="PSU_v2.g3160.t1">
    <property type="protein sequence ID" value="PSU_v2.g3160.t1"/>
    <property type="gene ID" value="PSU_v2.g3160"/>
</dbReference>
<dbReference type="InterPro" id="IPR036259">
    <property type="entry name" value="MFS_trans_sf"/>
</dbReference>
<dbReference type="GO" id="GO:0016020">
    <property type="term" value="C:membrane"/>
    <property type="evidence" value="ECO:0007669"/>
    <property type="project" value="UniProtKB-SubCell"/>
</dbReference>
<feature type="domain" description="Major facilitator superfamily (MFS) profile" evidence="6">
    <location>
        <begin position="1"/>
        <end position="236"/>
    </location>
</feature>
<feature type="transmembrane region" description="Helical" evidence="5">
    <location>
        <begin position="71"/>
        <end position="89"/>
    </location>
</feature>
<dbReference type="Pfam" id="PF07690">
    <property type="entry name" value="MFS_1"/>
    <property type="match status" value="1"/>
</dbReference>
<sequence>MAIVCMVHRKSGTNMTFSAELQLAELSMRAYDDTLNWSTNQITLILSATFYGGLFTMFWSGYLADRFAAKIIIFCAILDCVIVSGFTPFLAYKNFYALFFARVVMGLGEDFLGPAQASFITRWYSPSEMTRIGALTCAGKALAGTLSLPLSSIFCKIHTKSSLHLTFYVLTLFGSGWVIIWGLYSSDRPDLHRHITKEEKSYIETELQELGINQEPKSKKVNSYFIFKNKTKIKIF</sequence>
<reference evidence="8" key="1">
    <citation type="submission" date="2022-11" db="UniProtKB">
        <authorList>
            <consortium name="WormBaseParasite"/>
        </authorList>
    </citation>
    <scope>IDENTIFICATION</scope>
</reference>
<evidence type="ECO:0000259" key="6">
    <source>
        <dbReference type="PROSITE" id="PS50850"/>
    </source>
</evidence>
<evidence type="ECO:0000313" key="8">
    <source>
        <dbReference type="WBParaSite" id="PSU_v2.g3160.t1"/>
    </source>
</evidence>
<keyword evidence="4 5" id="KW-0472">Membrane</keyword>
<dbReference type="GO" id="GO:0022857">
    <property type="term" value="F:transmembrane transporter activity"/>
    <property type="evidence" value="ECO:0007669"/>
    <property type="project" value="InterPro"/>
</dbReference>
<proteinExistence type="predicted"/>
<evidence type="ECO:0000313" key="7">
    <source>
        <dbReference type="Proteomes" id="UP000887577"/>
    </source>
</evidence>
<evidence type="ECO:0000256" key="5">
    <source>
        <dbReference type="SAM" id="Phobius"/>
    </source>
</evidence>
<evidence type="ECO:0000256" key="4">
    <source>
        <dbReference type="ARBA" id="ARBA00023136"/>
    </source>
</evidence>
<dbReference type="PANTHER" id="PTHR11662">
    <property type="entry name" value="SOLUTE CARRIER FAMILY 17"/>
    <property type="match status" value="1"/>
</dbReference>
<feature type="transmembrane region" description="Helical" evidence="5">
    <location>
        <begin position="42"/>
        <end position="64"/>
    </location>
</feature>
<comment type="subcellular location">
    <subcellularLocation>
        <location evidence="1">Membrane</location>
        <topology evidence="1">Multi-pass membrane protein</topology>
    </subcellularLocation>
</comment>
<dbReference type="InterPro" id="IPR011701">
    <property type="entry name" value="MFS"/>
</dbReference>
<dbReference type="SUPFAM" id="SSF103473">
    <property type="entry name" value="MFS general substrate transporter"/>
    <property type="match status" value="1"/>
</dbReference>